<feature type="compositionally biased region" description="Basic and acidic residues" evidence="2">
    <location>
        <begin position="625"/>
        <end position="634"/>
    </location>
</feature>
<keyword evidence="6" id="KW-1185">Reference proteome</keyword>
<dbReference type="PROSITE" id="PS00028">
    <property type="entry name" value="ZINC_FINGER_C2H2_1"/>
    <property type="match status" value="1"/>
</dbReference>
<gene>
    <name evidence="5" type="ORF">PCOR1329_LOCUS38043</name>
</gene>
<dbReference type="InterPro" id="IPR038765">
    <property type="entry name" value="Papain-like_cys_pep_sf"/>
</dbReference>
<feature type="compositionally biased region" description="Basic and acidic residues" evidence="2">
    <location>
        <begin position="582"/>
        <end position="618"/>
    </location>
</feature>
<evidence type="ECO:0000259" key="3">
    <source>
        <dbReference type="PROSITE" id="PS50157"/>
    </source>
</evidence>
<feature type="region of interest" description="Disordered" evidence="2">
    <location>
        <begin position="36"/>
        <end position="87"/>
    </location>
</feature>
<proteinExistence type="predicted"/>
<feature type="compositionally biased region" description="Basic residues" evidence="2">
    <location>
        <begin position="539"/>
        <end position="549"/>
    </location>
</feature>
<reference evidence="5" key="1">
    <citation type="submission" date="2023-10" db="EMBL/GenBank/DDBJ databases">
        <authorList>
            <person name="Chen Y."/>
            <person name="Shah S."/>
            <person name="Dougan E. K."/>
            <person name="Thang M."/>
            <person name="Chan C."/>
        </authorList>
    </citation>
    <scope>NUCLEOTIDE SEQUENCE [LARGE SCALE GENOMIC DNA]</scope>
</reference>
<evidence type="ECO:0000256" key="1">
    <source>
        <dbReference type="PROSITE-ProRule" id="PRU00042"/>
    </source>
</evidence>
<evidence type="ECO:0008006" key="7">
    <source>
        <dbReference type="Google" id="ProtNLM"/>
    </source>
</evidence>
<dbReference type="InterPro" id="IPR013087">
    <property type="entry name" value="Znf_C2H2_type"/>
</dbReference>
<evidence type="ECO:0000259" key="4">
    <source>
        <dbReference type="PROSITE" id="PS50235"/>
    </source>
</evidence>
<dbReference type="PROSITE" id="PS50235">
    <property type="entry name" value="USP_3"/>
    <property type="match status" value="1"/>
</dbReference>
<name>A0ABN9TDI3_9DINO</name>
<feature type="domain" description="C2H2-type" evidence="3">
    <location>
        <begin position="829"/>
        <end position="857"/>
    </location>
</feature>
<accession>A0ABN9TDI3</accession>
<dbReference type="PROSITE" id="PS50157">
    <property type="entry name" value="ZINC_FINGER_C2H2_2"/>
    <property type="match status" value="1"/>
</dbReference>
<keyword evidence="1" id="KW-0863">Zinc-finger</keyword>
<keyword evidence="1" id="KW-0479">Metal-binding</keyword>
<dbReference type="InterPro" id="IPR001394">
    <property type="entry name" value="Peptidase_C19_UCH"/>
</dbReference>
<feature type="region of interest" description="Disordered" evidence="2">
    <location>
        <begin position="473"/>
        <end position="648"/>
    </location>
</feature>
<feature type="compositionally biased region" description="Gly residues" evidence="2">
    <location>
        <begin position="514"/>
        <end position="524"/>
    </location>
</feature>
<evidence type="ECO:0000256" key="2">
    <source>
        <dbReference type="SAM" id="MobiDB-lite"/>
    </source>
</evidence>
<feature type="domain" description="USP" evidence="4">
    <location>
        <begin position="174"/>
        <end position="465"/>
    </location>
</feature>
<evidence type="ECO:0000313" key="6">
    <source>
        <dbReference type="Proteomes" id="UP001189429"/>
    </source>
</evidence>
<dbReference type="EMBL" id="CAUYUJ010014611">
    <property type="protein sequence ID" value="CAK0843815.1"/>
    <property type="molecule type" value="Genomic_DNA"/>
</dbReference>
<dbReference type="Gene3D" id="3.90.70.10">
    <property type="entry name" value="Cysteine proteinases"/>
    <property type="match status" value="1"/>
</dbReference>
<feature type="compositionally biased region" description="Acidic residues" evidence="2">
    <location>
        <begin position="489"/>
        <end position="499"/>
    </location>
</feature>
<feature type="compositionally biased region" description="Basic and acidic residues" evidence="2">
    <location>
        <begin position="50"/>
        <end position="59"/>
    </location>
</feature>
<dbReference type="Proteomes" id="UP001189429">
    <property type="component" value="Unassembled WGS sequence"/>
</dbReference>
<comment type="caution">
    <text evidence="5">The sequence shown here is derived from an EMBL/GenBank/DDBJ whole genome shotgun (WGS) entry which is preliminary data.</text>
</comment>
<keyword evidence="1" id="KW-0862">Zinc</keyword>
<organism evidence="5 6">
    <name type="scientific">Prorocentrum cordatum</name>
    <dbReference type="NCBI Taxonomy" id="2364126"/>
    <lineage>
        <taxon>Eukaryota</taxon>
        <taxon>Sar</taxon>
        <taxon>Alveolata</taxon>
        <taxon>Dinophyceae</taxon>
        <taxon>Prorocentrales</taxon>
        <taxon>Prorocentraceae</taxon>
        <taxon>Prorocentrum</taxon>
    </lineage>
</organism>
<feature type="compositionally biased region" description="Low complexity" evidence="2">
    <location>
        <begin position="552"/>
        <end position="581"/>
    </location>
</feature>
<evidence type="ECO:0000313" key="5">
    <source>
        <dbReference type="EMBL" id="CAK0843815.1"/>
    </source>
</evidence>
<sequence length="1148" mass="126695">MPPKGSGARCRINVVKRERGEPCIYGPDRDDLAAATADKARLARMPETGQRAELRRLQAEHAQAPPTDSQGGAQPGPDSSDGGRKGLENDLARRWRRWERSTRLQPAALILKQRIDALLQTERESKLGDERAEGAEQALLMLHQHWCEGNDVHDEDRWRQPALHRSRGGQHPYPGFSNLFNTCYLNAPLQCLLHCPAARAALLGAECEGEPLLVQDAGACVRGAPLPAEDVGGAVPAPARVDRWSPHAFLDAFLEMHWVDFRLGRHGDASEALSFVVDDTQGLRRLFQTGCGEEVMLRLPAFVDGADDGDDALSPQDFFLDGGAQRLDARELLRRGVSMGGRLRSKPELLAVHVPQRWERGDGTALFLGSCDIAPYWSELPEVVLRAVGEDVAYRLRAYVQYILPEGSDVIPSHVLSDPQGHFVAHFEKDGSWYTADDLGDRPHVVQWAPGTEHKIPCMIFLEKVDSRAARAEACPWPPGPVVDGAEGAGDDGDGDADGEVSPGLGGASDMDEGGGAGDVGGLGARKRPAAAARSGAPPKKRLRLRRKQSVAGRQQSRAGRQQSRAGRQQSRAGRQQSRAGRQQEKQQSRAGRQQERQQNRDGRQDQKRGFKPEEVLRQGRKPKSKGDNADGSRQDAQNNAAAPVLRSSREAKGLQAACDARRECGDLFLLLHLLEPLAATDDLLKHYPDFFVYAGDDCANRWATFLRAPDRPGKLAGRLREALGVTEREISDAKRRLESGEWHVHHVAELLDERLNSAHSAHSVAAAVRLAVGDGPGAQGDGNPLRAHLADAWQRRPCNRGPPRHSAMPARLRDRSEWFQCPAPALHYACRMCEAEFPNREAFKAHQGRVHGGQRWYQSQYVARCELEPYQPSPTEERQVVARFHISQCCATVDPVDEPFVPKPESEVQKQLLHAEIVGRIIGKIGQGGPAEEISLQAAGAAESAARAQAACQAREPRAFQACVCCAMQQWSENLHSEYLVGDKCTIKNRAQFADCLSAEWYHQRWPLIPRDELMSSAVDFPHNDCEGSPTSTKVLLHKRRVPPEALEGKVPVKVCDDCRRDLWSDHPKVPLMALVNDLWLGRHHPMLRKAALAHQLLLALGRVVSTKIYLSSKGADKAVRQEQQSWRQKFLQYAMQGTAIVFGNGN</sequence>
<feature type="non-terminal residue" evidence="5">
    <location>
        <position position="1148"/>
    </location>
</feature>
<protein>
    <recommendedName>
        <fullName evidence="7">Ubiquitinyl hydrolase 1</fullName>
    </recommendedName>
</protein>
<dbReference type="SUPFAM" id="SSF54001">
    <property type="entry name" value="Cysteine proteinases"/>
    <property type="match status" value="1"/>
</dbReference>
<dbReference type="Pfam" id="PF00443">
    <property type="entry name" value="UCH"/>
    <property type="match status" value="1"/>
</dbReference>
<dbReference type="InterPro" id="IPR028889">
    <property type="entry name" value="USP"/>
</dbReference>